<dbReference type="InterPro" id="IPR034213">
    <property type="entry name" value="S8_Vpr-like"/>
</dbReference>
<feature type="active site" description="Charge relay system" evidence="5 6">
    <location>
        <position position="384"/>
    </location>
</feature>
<dbReference type="PROSITE" id="PS00137">
    <property type="entry name" value="SUBTILASE_HIS"/>
    <property type="match status" value="1"/>
</dbReference>
<evidence type="ECO:0000259" key="9">
    <source>
        <dbReference type="Pfam" id="PF01471"/>
    </source>
</evidence>
<dbReference type="PROSITE" id="PS51892">
    <property type="entry name" value="SUBTILASE"/>
    <property type="match status" value="1"/>
</dbReference>
<dbReference type="Pfam" id="PF01471">
    <property type="entry name" value="PG_binding_1"/>
    <property type="match status" value="6"/>
</dbReference>
<dbReference type="PANTHER" id="PTHR43806:SF65">
    <property type="entry name" value="SERINE PROTEASE APRX"/>
    <property type="match status" value="1"/>
</dbReference>
<sequence>MINKKAVTFAVMTGLLFAQTKVASTEDTIHIDEQVNLGVGEKQEVIVELSEKPKQVTLKDNDFTALTEDADEEKASFLSYIQDQNISFDYIETFAEVFNGAALKLTGDELSRLLKFPGVEGVYHNQQYTLDTEMSTNSDESELTEPEQLTAIHDHGLTGEGITVGVLDTGIDYHHPYLEDAYQHGANFAGGETESVLEGGDGFDSTHGTNVSGVISGQHSAENSEVVGIAPEAKINMYRVLDENRSGSTMQILLGIEEAVKDGVDIMNLSLGRNDNQADTPLTRAINNAVIGGTPVIVSAGNYGGAPLSMADPGTAQGALTIGAADTTAGESYSIPAFSSRGPVAETYRMKPEVVAPGVEVFSTASLQEGDDYSEAFGKFSGTSLAAPYVTGLTALMLEDNPSLTPEEIRNRVMNSADPHAEYSVNDAGAGRVKPVELFNAEIFAGFSESYNIEDEFIDYRYGGWNLGMNRFSDNRVKQESLIVTNESLNTAELELEYNVFDREGIDLSGPKKITVEAQSEVEIPVRLRRTSSTADGNVSDYIRLNERSGDGKVYLPVGAELTEAEEAPYDLNLSPEFFNGDVEAIEYDVTSDLEIDEIETEIAPLTENDPLGSFTLSSAEKEWDLTYSNLEGETVELDDGFYDLDIRIHINNGYFEENRTIVYNREAPQPAITTEDIDENEIAGEVSSPLWAYSEWEEAPIEASFELSQEDDVYQTGDVDFTASGEFFIDAEEMPSGETTVLIAGSDITGNEFAHTAEIYSENGSSSVNQGDAKEVQQQLDTLGFWEHDEKTADWDDLTSKAIEEMQAYFGLTVTGEYDEETGEFLDGQMTTIYQDWHSAPEIQAVKQKLTGLGVGNFPDEPSENYGPVTAGVVKEFQAKHDLIENGIIDERTMQRIEQSWEKSLKDGDDKSEVHDMKQQLSATGYGNFPDSPSDRYGPVTAGVVQDFQAGEGMHVSGTANPQTLERLRELSEVLLQDGDDIEEVRQIKMTLTEAGYGNFPDDPSTRYGPVTSGVVSSYQEDQGFAVNGKFNQKMADRLTELTAIKYQDGDDQDEIVPMKQMLTKLGFGNFPDNPSTRYGPVTEGVVTDFQSYYGFTETGSLNERAFDFLQTNAETPLQDGNTSAEIQEMKLRLTERGFGNFPDSPSNVFGPVTEGVVKDFQNDAGLNVTGIVDEKTYHLLYN</sequence>
<organism evidence="11 12">
    <name type="scientific">Salisediminibacterium halotolerans</name>
    <dbReference type="NCBI Taxonomy" id="517425"/>
    <lineage>
        <taxon>Bacteria</taxon>
        <taxon>Bacillati</taxon>
        <taxon>Bacillota</taxon>
        <taxon>Bacilli</taxon>
        <taxon>Bacillales</taxon>
        <taxon>Bacillaceae</taxon>
        <taxon>Salisediminibacterium</taxon>
    </lineage>
</organism>
<dbReference type="PROSITE" id="PS00138">
    <property type="entry name" value="SUBTILASE_SER"/>
    <property type="match status" value="1"/>
</dbReference>
<feature type="domain" description="Peptidoglycan binding-like" evidence="9">
    <location>
        <begin position="1055"/>
        <end position="1107"/>
    </location>
</feature>
<feature type="active site" description="Charge relay system" evidence="5 6">
    <location>
        <position position="207"/>
    </location>
</feature>
<dbReference type="InterPro" id="IPR022398">
    <property type="entry name" value="Peptidase_S8_His-AS"/>
</dbReference>
<accession>A0A1H9TVR9</accession>
<dbReference type="InterPro" id="IPR023828">
    <property type="entry name" value="Peptidase_S8_Ser-AS"/>
</dbReference>
<evidence type="ECO:0000313" key="12">
    <source>
        <dbReference type="Proteomes" id="UP000199318"/>
    </source>
</evidence>
<feature type="domain" description="Peptidoglycan binding-like" evidence="9">
    <location>
        <begin position="984"/>
        <end position="1040"/>
    </location>
</feature>
<feature type="domain" description="Peptidoglycan binding-like" evidence="9">
    <location>
        <begin position="841"/>
        <end position="897"/>
    </location>
</feature>
<dbReference type="PROSITE" id="PS00136">
    <property type="entry name" value="SUBTILASE_ASP"/>
    <property type="match status" value="1"/>
</dbReference>
<evidence type="ECO:0000256" key="3">
    <source>
        <dbReference type="ARBA" id="ARBA00022801"/>
    </source>
</evidence>
<dbReference type="SUPFAM" id="SSF47090">
    <property type="entry name" value="PGBD-like"/>
    <property type="match status" value="6"/>
</dbReference>
<dbReference type="GO" id="GO:0006508">
    <property type="term" value="P:proteolysis"/>
    <property type="evidence" value="ECO:0007669"/>
    <property type="project" value="UniProtKB-KW"/>
</dbReference>
<dbReference type="InterPro" id="IPR023827">
    <property type="entry name" value="Peptidase_S8_Asp-AS"/>
</dbReference>
<dbReference type="PANTHER" id="PTHR43806">
    <property type="entry name" value="PEPTIDASE S8"/>
    <property type="match status" value="1"/>
</dbReference>
<dbReference type="InterPro" id="IPR050131">
    <property type="entry name" value="Peptidase_S8_subtilisin-like"/>
</dbReference>
<evidence type="ECO:0000256" key="4">
    <source>
        <dbReference type="ARBA" id="ARBA00022825"/>
    </source>
</evidence>
<feature type="domain" description="Peptidoglycan binding-like" evidence="9">
    <location>
        <begin position="1125"/>
        <end position="1180"/>
    </location>
</feature>
<dbReference type="InterPro" id="IPR015500">
    <property type="entry name" value="Peptidase_S8_subtilisin-rel"/>
</dbReference>
<dbReference type="InterPro" id="IPR000209">
    <property type="entry name" value="Peptidase_S8/S53_dom"/>
</dbReference>
<keyword evidence="4 6" id="KW-0720">Serine protease</keyword>
<dbReference type="RefSeq" id="WP_177169680.1">
    <property type="nucleotide sequence ID" value="NZ_FOGV01000011.1"/>
</dbReference>
<feature type="domain" description="Peptidase S8/S53" evidence="8">
    <location>
        <begin position="159"/>
        <end position="420"/>
    </location>
</feature>
<gene>
    <name evidence="11" type="ORF">SAMN05444126_11166</name>
</gene>
<evidence type="ECO:0000256" key="7">
    <source>
        <dbReference type="RuleBase" id="RU003355"/>
    </source>
</evidence>
<keyword evidence="3 6" id="KW-0378">Hydrolase</keyword>
<dbReference type="Gene3D" id="1.10.101.10">
    <property type="entry name" value="PGBD-like superfamily/PGBD"/>
    <property type="match status" value="6"/>
</dbReference>
<dbReference type="GO" id="GO:0004252">
    <property type="term" value="F:serine-type endopeptidase activity"/>
    <property type="evidence" value="ECO:0007669"/>
    <property type="project" value="UniProtKB-UniRule"/>
</dbReference>
<evidence type="ECO:0000259" key="8">
    <source>
        <dbReference type="Pfam" id="PF00082"/>
    </source>
</evidence>
<dbReference type="InterPro" id="IPR036852">
    <property type="entry name" value="Peptidase_S8/S53_dom_sf"/>
</dbReference>
<dbReference type="AlphaFoldDB" id="A0A1H9TVR9"/>
<dbReference type="InterPro" id="IPR002477">
    <property type="entry name" value="Peptidoglycan-bd-like"/>
</dbReference>
<comment type="caution">
    <text evidence="11">The sequence shown here is derived from an EMBL/GenBank/DDBJ whole genome shotgun (WGS) entry which is preliminary data.</text>
</comment>
<dbReference type="EMBL" id="FOGV01000011">
    <property type="protein sequence ID" value="SES01470.1"/>
    <property type="molecule type" value="Genomic_DNA"/>
</dbReference>
<evidence type="ECO:0000256" key="5">
    <source>
        <dbReference type="PIRSR" id="PIRSR615500-1"/>
    </source>
</evidence>
<dbReference type="Proteomes" id="UP000199318">
    <property type="component" value="Unassembled WGS sequence"/>
</dbReference>
<dbReference type="STRING" id="1464123.SAMN05444126_11166"/>
<dbReference type="Pfam" id="PF00082">
    <property type="entry name" value="Peptidase_S8"/>
    <property type="match status" value="1"/>
</dbReference>
<keyword evidence="2 6" id="KW-0645">Protease</keyword>
<dbReference type="Gene3D" id="3.40.50.200">
    <property type="entry name" value="Peptidase S8/S53 domain"/>
    <property type="match status" value="1"/>
</dbReference>
<feature type="domain" description="Inhibitor I9" evidence="10">
    <location>
        <begin position="46"/>
        <end position="130"/>
    </location>
</feature>
<comment type="similarity">
    <text evidence="1 6 7">Belongs to the peptidase S8 family.</text>
</comment>
<dbReference type="SUPFAM" id="SSF52743">
    <property type="entry name" value="Subtilisin-like"/>
    <property type="match status" value="1"/>
</dbReference>
<dbReference type="PRINTS" id="PR00723">
    <property type="entry name" value="SUBTILISIN"/>
</dbReference>
<evidence type="ECO:0000256" key="6">
    <source>
        <dbReference type="PROSITE-ProRule" id="PRU01240"/>
    </source>
</evidence>
<evidence type="ECO:0000313" key="11">
    <source>
        <dbReference type="EMBL" id="SES01470.1"/>
    </source>
</evidence>
<feature type="active site" description="Charge relay system" evidence="5 6">
    <location>
        <position position="168"/>
    </location>
</feature>
<keyword evidence="12" id="KW-1185">Reference proteome</keyword>
<feature type="domain" description="Peptidoglycan binding-like" evidence="9">
    <location>
        <begin position="772"/>
        <end position="825"/>
    </location>
</feature>
<reference evidence="12" key="1">
    <citation type="submission" date="2016-10" db="EMBL/GenBank/DDBJ databases">
        <authorList>
            <person name="de Groot N.N."/>
        </authorList>
    </citation>
    <scope>NUCLEOTIDE SEQUENCE [LARGE SCALE GENOMIC DNA]</scope>
    <source>
        <strain evidence="12">10nlg</strain>
    </source>
</reference>
<name>A0A1H9TVR9_9BACI</name>
<evidence type="ECO:0000256" key="1">
    <source>
        <dbReference type="ARBA" id="ARBA00011073"/>
    </source>
</evidence>
<dbReference type="CDD" id="cd07474">
    <property type="entry name" value="Peptidases_S8_subtilisin_Vpr-like"/>
    <property type="match status" value="1"/>
</dbReference>
<dbReference type="Pfam" id="PF05922">
    <property type="entry name" value="Inhibitor_I9"/>
    <property type="match status" value="1"/>
</dbReference>
<dbReference type="InterPro" id="IPR010259">
    <property type="entry name" value="S8pro/Inhibitor_I9"/>
</dbReference>
<dbReference type="InterPro" id="IPR036366">
    <property type="entry name" value="PGBDSf"/>
</dbReference>
<protein>
    <submittedName>
        <fullName evidence="11">Peptidoglycan binding domain-containing protein</fullName>
    </submittedName>
</protein>
<evidence type="ECO:0000256" key="2">
    <source>
        <dbReference type="ARBA" id="ARBA00022670"/>
    </source>
</evidence>
<evidence type="ECO:0000259" key="10">
    <source>
        <dbReference type="Pfam" id="PF05922"/>
    </source>
</evidence>
<feature type="domain" description="Peptidoglycan binding-like" evidence="9">
    <location>
        <begin position="913"/>
        <end position="969"/>
    </location>
</feature>
<proteinExistence type="inferred from homology"/>
<dbReference type="InterPro" id="IPR036365">
    <property type="entry name" value="PGBD-like_sf"/>
</dbReference>